<feature type="region of interest" description="Disordered" evidence="1">
    <location>
        <begin position="1"/>
        <end position="20"/>
    </location>
</feature>
<sequence>MASSPRAKKRSAPVNEAAHVSDTEQLNVIGRPKPLVFISHDSRDAEIAEAFANLLSDVSGGTLKSFRSSDKKSGSGIEFGTEWYNAIMSHLGDATDVVALLTQHSLDRPWILYEAGVAKGRLGTNVLGVALGVPLERVSTGPFGQFQNCDDTENSLTTLVMQLLERNPDASPREEAVRRQVTAFLENTKQLRVSGKKQSAPPETDESNVAKLFEEVKVMFRELPARVDERVQSFNGKRDPRRSRRFSPSMVEELSYHPAFEKKRYGPAAAWLLTVSLFRDEIPWFYEAGIEFYRVLHNGTKKSIEHGRNELLAILEIAMHGPLFDMYGAPDSDAAQYFLRRLPEVIHRLSERAMLTAPVHRIGFSDRSETSAKLEKSS</sequence>
<organism evidence="2 3">
    <name type="scientific">Paraburkholderia domus</name>
    <dbReference type="NCBI Taxonomy" id="2793075"/>
    <lineage>
        <taxon>Bacteria</taxon>
        <taxon>Pseudomonadati</taxon>
        <taxon>Pseudomonadota</taxon>
        <taxon>Betaproteobacteria</taxon>
        <taxon>Burkholderiales</taxon>
        <taxon>Burkholderiaceae</taxon>
        <taxon>Paraburkholderia</taxon>
    </lineage>
</organism>
<dbReference type="AlphaFoldDB" id="A0A9N8MMQ5"/>
<dbReference type="InterPro" id="IPR035897">
    <property type="entry name" value="Toll_tir_struct_dom_sf"/>
</dbReference>
<dbReference type="Proteomes" id="UP000675121">
    <property type="component" value="Unassembled WGS sequence"/>
</dbReference>
<evidence type="ECO:0008006" key="4">
    <source>
        <dbReference type="Google" id="ProtNLM"/>
    </source>
</evidence>
<dbReference type="RefSeq" id="WP_201138900.1">
    <property type="nucleotide sequence ID" value="NZ_CAJNAS010000003.1"/>
</dbReference>
<dbReference type="SUPFAM" id="SSF52200">
    <property type="entry name" value="Toll/Interleukin receptor TIR domain"/>
    <property type="match status" value="1"/>
</dbReference>
<name>A0A9N8MMQ5_9BURK</name>
<feature type="compositionally biased region" description="Basic residues" evidence="1">
    <location>
        <begin position="1"/>
        <end position="11"/>
    </location>
</feature>
<evidence type="ECO:0000313" key="2">
    <source>
        <dbReference type="EMBL" id="CAE6872279.1"/>
    </source>
</evidence>
<keyword evidence="3" id="KW-1185">Reference proteome</keyword>
<accession>A0A9N8MMQ5</accession>
<dbReference type="Gene3D" id="3.40.50.10140">
    <property type="entry name" value="Toll/interleukin-1 receptor homology (TIR) domain"/>
    <property type="match status" value="1"/>
</dbReference>
<evidence type="ECO:0000256" key="1">
    <source>
        <dbReference type="SAM" id="MobiDB-lite"/>
    </source>
</evidence>
<evidence type="ECO:0000313" key="3">
    <source>
        <dbReference type="Proteomes" id="UP000675121"/>
    </source>
</evidence>
<dbReference type="EMBL" id="CAJNAS010000003">
    <property type="protein sequence ID" value="CAE6872279.1"/>
    <property type="molecule type" value="Genomic_DNA"/>
</dbReference>
<proteinExistence type="predicted"/>
<comment type="caution">
    <text evidence="2">The sequence shown here is derived from an EMBL/GenBank/DDBJ whole genome shotgun (WGS) entry which is preliminary data.</text>
</comment>
<reference evidence="2" key="1">
    <citation type="submission" date="2021-02" db="EMBL/GenBank/DDBJ databases">
        <authorList>
            <person name="Vanwijnsberghe S."/>
        </authorList>
    </citation>
    <scope>NUCLEOTIDE SEQUENCE</scope>
    <source>
        <strain evidence="2">R-70211</strain>
    </source>
</reference>
<protein>
    <recommendedName>
        <fullName evidence="4">TIR domain-containing protein</fullName>
    </recommendedName>
</protein>
<gene>
    <name evidence="2" type="ORF">R70211_01345</name>
</gene>